<accession>A0AAW0FRL5</accession>
<feature type="compositionally biased region" description="Low complexity" evidence="1">
    <location>
        <begin position="312"/>
        <end position="326"/>
    </location>
</feature>
<dbReference type="Gene3D" id="2.60.120.260">
    <property type="entry name" value="Galactose-binding domain-like"/>
    <property type="match status" value="1"/>
</dbReference>
<feature type="signal peptide" evidence="3">
    <location>
        <begin position="1"/>
        <end position="25"/>
    </location>
</feature>
<evidence type="ECO:0000256" key="2">
    <source>
        <dbReference type="SAM" id="Phobius"/>
    </source>
</evidence>
<feature type="region of interest" description="Disordered" evidence="1">
    <location>
        <begin position="274"/>
        <end position="368"/>
    </location>
</feature>
<dbReference type="EMBL" id="JASBNA010000038">
    <property type="protein sequence ID" value="KAK7681917.1"/>
    <property type="molecule type" value="Genomic_DNA"/>
</dbReference>
<keyword evidence="2" id="KW-1133">Transmembrane helix</keyword>
<feature type="transmembrane region" description="Helical" evidence="2">
    <location>
        <begin position="227"/>
        <end position="250"/>
    </location>
</feature>
<dbReference type="AlphaFoldDB" id="A0AAW0FRL5"/>
<feature type="region of interest" description="Disordered" evidence="1">
    <location>
        <begin position="387"/>
        <end position="406"/>
    </location>
</feature>
<feature type="chain" id="PRO_5043373426" evidence="3">
    <location>
        <begin position="26"/>
        <end position="449"/>
    </location>
</feature>
<feature type="compositionally biased region" description="Polar residues" evidence="1">
    <location>
        <begin position="336"/>
        <end position="354"/>
    </location>
</feature>
<sequence length="449" mass="48863">MGDHRYLYLLTYLHLLRCLSHFAACQVPTNRTIDDTIGDLVTGAKPIYVPSTIGVWKDATCVGCAINPDTTKAFRGTWNAATYNRDIPEVSVQFSFTGIAVYVYFILANDQGDGITTVTQSNFTLDGKLMSTFTHNPTTSLDLDYNQLVFSQTGLANQEHTLKASISGVDHDVYINFDYANYTFVNDDSVVPTSVQSHTSVQPQTSVAIVPSSSPVEGTFSSANRGAIIGGAVGAGAVGIISVVLLLFFWRRRRNRKDRNSSIPTMGQHSALLPVVNPYRDVGTESRTGNTSSSRNSAGITVSALPSGKTLNSSNSSSPGIAASSPDEAGKGVSTPAISRSTLTSPTSEQTNLSQERRRQRQQELERQMKQIQAEIRALNNEVVERRASTRQGGHSDQESEQAETAELREQIHMLQEHIRVLQQSEWAMGLTDEPPPEYSQLTIGGDGL</sequence>
<comment type="caution">
    <text evidence="4">The sequence shown here is derived from an EMBL/GenBank/DDBJ whole genome shotgun (WGS) entry which is preliminary data.</text>
</comment>
<gene>
    <name evidence="4" type="ORF">QCA50_014879</name>
</gene>
<protein>
    <submittedName>
        <fullName evidence="4">Uncharacterized protein</fullName>
    </submittedName>
</protein>
<feature type="compositionally biased region" description="Basic and acidic residues" evidence="1">
    <location>
        <begin position="387"/>
        <end position="398"/>
    </location>
</feature>
<evidence type="ECO:0000313" key="5">
    <source>
        <dbReference type="Proteomes" id="UP001385951"/>
    </source>
</evidence>
<evidence type="ECO:0000256" key="3">
    <source>
        <dbReference type="SAM" id="SignalP"/>
    </source>
</evidence>
<feature type="compositionally biased region" description="Basic and acidic residues" evidence="1">
    <location>
        <begin position="355"/>
        <end position="368"/>
    </location>
</feature>
<organism evidence="4 5">
    <name type="scientific">Cerrena zonata</name>
    <dbReference type="NCBI Taxonomy" id="2478898"/>
    <lineage>
        <taxon>Eukaryota</taxon>
        <taxon>Fungi</taxon>
        <taxon>Dikarya</taxon>
        <taxon>Basidiomycota</taxon>
        <taxon>Agaricomycotina</taxon>
        <taxon>Agaricomycetes</taxon>
        <taxon>Polyporales</taxon>
        <taxon>Cerrenaceae</taxon>
        <taxon>Cerrena</taxon>
    </lineage>
</organism>
<proteinExistence type="predicted"/>
<keyword evidence="2" id="KW-0812">Transmembrane</keyword>
<keyword evidence="2" id="KW-0472">Membrane</keyword>
<feature type="region of interest" description="Disordered" evidence="1">
    <location>
        <begin position="430"/>
        <end position="449"/>
    </location>
</feature>
<keyword evidence="3" id="KW-0732">Signal</keyword>
<keyword evidence="5" id="KW-1185">Reference proteome</keyword>
<evidence type="ECO:0000256" key="1">
    <source>
        <dbReference type="SAM" id="MobiDB-lite"/>
    </source>
</evidence>
<dbReference type="Proteomes" id="UP001385951">
    <property type="component" value="Unassembled WGS sequence"/>
</dbReference>
<reference evidence="4 5" key="1">
    <citation type="submission" date="2022-09" db="EMBL/GenBank/DDBJ databases">
        <authorList>
            <person name="Palmer J.M."/>
        </authorList>
    </citation>
    <scope>NUCLEOTIDE SEQUENCE [LARGE SCALE GENOMIC DNA]</scope>
    <source>
        <strain evidence="4 5">DSM 7382</strain>
    </source>
</reference>
<evidence type="ECO:0000313" key="4">
    <source>
        <dbReference type="EMBL" id="KAK7681917.1"/>
    </source>
</evidence>
<name>A0AAW0FRL5_9APHY</name>
<feature type="compositionally biased region" description="Low complexity" evidence="1">
    <location>
        <begin position="286"/>
        <end position="299"/>
    </location>
</feature>